<dbReference type="SUPFAM" id="SSF49265">
    <property type="entry name" value="Fibronectin type III"/>
    <property type="match status" value="1"/>
</dbReference>
<dbReference type="InterPro" id="IPR013783">
    <property type="entry name" value="Ig-like_fold"/>
</dbReference>
<dbReference type="Gene3D" id="2.60.40.10">
    <property type="entry name" value="Immunoglobulins"/>
    <property type="match status" value="2"/>
</dbReference>
<dbReference type="Gene3D" id="2.60.120.380">
    <property type="match status" value="1"/>
</dbReference>
<organism evidence="2 3">
    <name type="scientific">Candidatus Polarisedimenticola svalbardensis</name>
    <dbReference type="NCBI Taxonomy" id="2886004"/>
    <lineage>
        <taxon>Bacteria</taxon>
        <taxon>Pseudomonadati</taxon>
        <taxon>Acidobacteriota</taxon>
        <taxon>Candidatus Polarisedimenticolia</taxon>
        <taxon>Candidatus Polarisedimenticolales</taxon>
        <taxon>Candidatus Polarisedimenticolaceae</taxon>
        <taxon>Candidatus Polarisedimenticola</taxon>
    </lineage>
</organism>
<sequence length="513" mass="53287">MRLHDGLNTEERILFTNPIAGRWVIRVTGVDVPWGPQPFALVVRGALTDCAAPPPPGAPVLTTPADRQVGISWGAVSGAASYNVYRSFGACPGGPWIPVATGITGTSFLDTTVSGGVTYSYRVTASSDGDGYCESPPSPCNEVAPTGECTLLPDFRGIATAGSEGTASCATTLNWDAGAALCAGDLVYNVYRGSNPGFEPTAASRIASCVTGTTYTDSANLVHGATYHYLVRAEDATTGHGGPCRDGNQELNLARAETRPFGPPELGTWNDDAGDNGEATFDPGPGWQVEPAGGDTGPAFTNWTRLPLSPDYPALINSPYFVCDTTQSITNYFSDIDMTYDTYTASLVNWVGGDVKLRFHLSGDLYFPGGNWWIDDVQVTQVGVPGSCSTTAAGPPPIPDGGPVPGSPLLVAKSGGDLALTWDDTTCPATEVNIYRGSIGDYSTFTGGHCGQPPTGSATVAMPDNSWFLVVATDGVYTDGSWSRDVSGAELDYSGASLACPAITNHTAGGVCP</sequence>
<reference evidence="2 3" key="1">
    <citation type="submission" date="2020-08" db="EMBL/GenBank/DDBJ databases">
        <title>Acidobacteriota in marine sediments use diverse sulfur dissimilation pathways.</title>
        <authorList>
            <person name="Wasmund K."/>
        </authorList>
    </citation>
    <scope>NUCLEOTIDE SEQUENCE [LARGE SCALE GENOMIC DNA]</scope>
    <source>
        <strain evidence="2">MAG AM4</strain>
    </source>
</reference>
<dbReference type="InterPro" id="IPR003961">
    <property type="entry name" value="FN3_dom"/>
</dbReference>
<gene>
    <name evidence="2" type="ORF">IFK94_05625</name>
</gene>
<dbReference type="Proteomes" id="UP000648239">
    <property type="component" value="Unassembled WGS sequence"/>
</dbReference>
<protein>
    <recommendedName>
        <fullName evidence="1">Fibronectin type-III domain-containing protein</fullName>
    </recommendedName>
</protein>
<dbReference type="PROSITE" id="PS50853">
    <property type="entry name" value="FN3"/>
    <property type="match status" value="1"/>
</dbReference>
<accession>A0A8J6Y7Q6</accession>
<name>A0A8J6Y7Q6_9BACT</name>
<dbReference type="InterPro" id="IPR036116">
    <property type="entry name" value="FN3_sf"/>
</dbReference>
<evidence type="ECO:0000259" key="1">
    <source>
        <dbReference type="PROSITE" id="PS50853"/>
    </source>
</evidence>
<dbReference type="EMBL" id="JACXWD010000012">
    <property type="protein sequence ID" value="MBD3867586.1"/>
    <property type="molecule type" value="Genomic_DNA"/>
</dbReference>
<proteinExistence type="predicted"/>
<dbReference type="AlphaFoldDB" id="A0A8J6Y7Q6"/>
<comment type="caution">
    <text evidence="2">The sequence shown here is derived from an EMBL/GenBank/DDBJ whole genome shotgun (WGS) entry which is preliminary data.</text>
</comment>
<evidence type="ECO:0000313" key="2">
    <source>
        <dbReference type="EMBL" id="MBD3867586.1"/>
    </source>
</evidence>
<feature type="domain" description="Fibronectin type-III" evidence="1">
    <location>
        <begin position="55"/>
        <end position="149"/>
    </location>
</feature>
<evidence type="ECO:0000313" key="3">
    <source>
        <dbReference type="Proteomes" id="UP000648239"/>
    </source>
</evidence>